<sequence>MIPPLPTENDIQDRYIALADGMIDSFTQPDRSVPQWAVIQGEIPVEFMTGHEAQQFAESHGGRVFRRLVNGLGWEIAE</sequence>
<reference evidence="1" key="1">
    <citation type="submission" date="2017-06" db="EMBL/GenBank/DDBJ databases">
        <title>Novel phages from South African skin metaviromes.</title>
        <authorList>
            <person name="van Zyl L.J."/>
            <person name="Abrahams Y."/>
            <person name="Stander E.A."/>
            <person name="Kirby B.M."/>
            <person name="Clavaud C."/>
            <person name="Farcet C."/>
            <person name="Breton L."/>
            <person name="Trindade M.I."/>
        </authorList>
    </citation>
    <scope>NUCLEOTIDE SEQUENCE</scope>
</reference>
<organism evidence="1">
    <name type="scientific">uncultured Caudovirales phage</name>
    <dbReference type="NCBI Taxonomy" id="2100421"/>
    <lineage>
        <taxon>Viruses</taxon>
        <taxon>Duplodnaviria</taxon>
        <taxon>Heunggongvirae</taxon>
        <taxon>Uroviricota</taxon>
        <taxon>Caudoviricetes</taxon>
        <taxon>Peduoviridae</taxon>
        <taxon>Maltschvirus</taxon>
        <taxon>Maltschvirus maltsch</taxon>
    </lineage>
</organism>
<dbReference type="EMBL" id="MF417887">
    <property type="protein sequence ID" value="ASN69243.1"/>
    <property type="molecule type" value="Genomic_DNA"/>
</dbReference>
<name>A0A2H4J5E0_9CAUD</name>
<evidence type="ECO:0000313" key="1">
    <source>
        <dbReference type="EMBL" id="ASN69243.1"/>
    </source>
</evidence>
<accession>A0A2H4J5E0</accession>
<gene>
    <name evidence="1" type="ORF">7S3_65</name>
</gene>
<protein>
    <submittedName>
        <fullName evidence="1">Uncharacterized protein</fullName>
    </submittedName>
</protein>
<proteinExistence type="predicted"/>